<evidence type="ECO:0000313" key="3">
    <source>
        <dbReference type="EMBL" id="AJD44230.1"/>
    </source>
</evidence>
<name>A0A0B4XBR5_9HYPH</name>
<dbReference type="InterPro" id="IPR051405">
    <property type="entry name" value="phD/YefM_antitoxin"/>
</dbReference>
<geneLocation type="plasmid" evidence="3 4">
    <name>pRgalR602c</name>
</geneLocation>
<dbReference type="KEGG" id="rga:RGR602_PC00183"/>
<sequence>MKLSERVKPISYLKAHAPEIIRTLKDNPQPVVITLHGEAKAILQDVGQYEETQETLALLKVLALTNRQVEEGKLRPAAKSFALIRKRLADSQS</sequence>
<protein>
    <recommendedName>
        <fullName evidence="2">Antitoxin</fullName>
    </recommendedName>
</protein>
<dbReference type="Proteomes" id="UP000031368">
    <property type="component" value="Plasmid pRgalR602c"/>
</dbReference>
<dbReference type="SUPFAM" id="SSF143120">
    <property type="entry name" value="YefM-like"/>
    <property type="match status" value="1"/>
</dbReference>
<dbReference type="InterPro" id="IPR036165">
    <property type="entry name" value="YefM-like_sf"/>
</dbReference>
<keyword evidence="4" id="KW-1185">Reference proteome</keyword>
<proteinExistence type="inferred from homology"/>
<dbReference type="Gene3D" id="3.40.1620.10">
    <property type="entry name" value="YefM-like domain"/>
    <property type="match status" value="1"/>
</dbReference>
<evidence type="ECO:0000313" key="4">
    <source>
        <dbReference type="Proteomes" id="UP000031368"/>
    </source>
</evidence>
<organism evidence="3 4">
    <name type="scientific">Rhizobium gallicum bv. gallicum R602sp</name>
    <dbReference type="NCBI Taxonomy" id="1041138"/>
    <lineage>
        <taxon>Bacteria</taxon>
        <taxon>Pseudomonadati</taxon>
        <taxon>Pseudomonadota</taxon>
        <taxon>Alphaproteobacteria</taxon>
        <taxon>Hyphomicrobiales</taxon>
        <taxon>Rhizobiaceae</taxon>
        <taxon>Rhizobium/Agrobacterium group</taxon>
        <taxon>Rhizobium</taxon>
    </lineage>
</organism>
<comment type="similarity">
    <text evidence="1 2">Belongs to the phD/YefM antitoxin family.</text>
</comment>
<evidence type="ECO:0000256" key="2">
    <source>
        <dbReference type="RuleBase" id="RU362080"/>
    </source>
</evidence>
<dbReference type="RefSeq" id="WP_040114627.1">
    <property type="nucleotide sequence ID" value="NZ_CP006880.1"/>
</dbReference>
<dbReference type="PANTHER" id="PTHR33713">
    <property type="entry name" value="ANTITOXIN YAFN-RELATED"/>
    <property type="match status" value="1"/>
</dbReference>
<dbReference type="InterPro" id="IPR006442">
    <property type="entry name" value="Antitoxin_Phd/YefM"/>
</dbReference>
<reference evidence="3 4" key="1">
    <citation type="submission" date="2013-11" db="EMBL/GenBank/DDBJ databases">
        <title>Complete genome sequence of Rhizobium gallicum bv. gallicum R602.</title>
        <authorList>
            <person name="Bustos P."/>
            <person name="Santamaria R.I."/>
            <person name="Lozano L."/>
            <person name="Acosta J.L."/>
            <person name="Ormeno-Orrillo E."/>
            <person name="Rogel M.A."/>
            <person name="Romero D."/>
            <person name="Cevallos M.A."/>
            <person name="Martinez-Romero E."/>
            <person name="Gonzalez V."/>
        </authorList>
    </citation>
    <scope>NUCLEOTIDE SEQUENCE [LARGE SCALE GENOMIC DNA]</scope>
    <source>
        <strain evidence="3 4">R602</strain>
        <plasmid evidence="3 4">pRgalR602c</plasmid>
    </source>
</reference>
<accession>A0A0B4XBR5</accession>
<keyword evidence="3" id="KW-0614">Plasmid</keyword>
<dbReference type="NCBIfam" id="TIGR01552">
    <property type="entry name" value="phd_fam"/>
    <property type="match status" value="1"/>
</dbReference>
<evidence type="ECO:0000256" key="1">
    <source>
        <dbReference type="ARBA" id="ARBA00009981"/>
    </source>
</evidence>
<dbReference type="HOGENOM" id="CLU_166037_3_2_5"/>
<dbReference type="Pfam" id="PF02604">
    <property type="entry name" value="PhdYeFM_antitox"/>
    <property type="match status" value="1"/>
</dbReference>
<dbReference type="EMBL" id="CP006880">
    <property type="protein sequence ID" value="AJD44230.1"/>
    <property type="molecule type" value="Genomic_DNA"/>
</dbReference>
<dbReference type="PANTHER" id="PTHR33713:SF11">
    <property type="entry name" value="PREVENT-HOST-DEATH FAMILY PROTEIN"/>
    <property type="match status" value="1"/>
</dbReference>
<comment type="function">
    <text evidence="2">Antitoxin component of a type II toxin-antitoxin (TA) system.</text>
</comment>
<gene>
    <name evidence="3" type="ORF">RGR602_PC00183</name>
</gene>
<dbReference type="AlphaFoldDB" id="A0A0B4XBR5"/>